<evidence type="ECO:0000313" key="4">
    <source>
        <dbReference type="EMBL" id="TEB40406.1"/>
    </source>
</evidence>
<dbReference type="Proteomes" id="UP000298340">
    <property type="component" value="Unassembled WGS sequence"/>
</dbReference>
<accession>A0A4Y7U1W7</accession>
<organism evidence="4 5">
    <name type="scientific">Flavobacterium circumlabens</name>
    <dbReference type="NCBI Taxonomy" id="2133765"/>
    <lineage>
        <taxon>Bacteria</taxon>
        <taxon>Pseudomonadati</taxon>
        <taxon>Bacteroidota</taxon>
        <taxon>Flavobacteriia</taxon>
        <taxon>Flavobacteriales</taxon>
        <taxon>Flavobacteriaceae</taxon>
        <taxon>Flavobacterium</taxon>
    </lineage>
</organism>
<evidence type="ECO:0000259" key="3">
    <source>
        <dbReference type="PROSITE" id="PS50110"/>
    </source>
</evidence>
<dbReference type="SUPFAM" id="SSF52172">
    <property type="entry name" value="CheY-like"/>
    <property type="match status" value="1"/>
</dbReference>
<dbReference type="SMART" id="SM00448">
    <property type="entry name" value="REC"/>
    <property type="match status" value="1"/>
</dbReference>
<dbReference type="AlphaFoldDB" id="A0A4Y7U1W7"/>
<reference evidence="4 5" key="1">
    <citation type="journal article" date="2018" name="Syst. Appl. Microbiol.">
        <title>Flavobacterium circumlabens sp. nov. and Flavobacterium cupreum sp. nov., two psychrotrophic species isolated from Antarctic environmental samples.</title>
        <authorList>
            <person name="Kralova S."/>
            <person name="Busse H.J."/>
            <person name="Svec P."/>
            <person name="Maslanova I."/>
            <person name="Stankova E."/>
            <person name="Bartak M."/>
            <person name="Sedlacek I."/>
        </authorList>
    </citation>
    <scope>NUCLEOTIDE SEQUENCE [LARGE SCALE GENOMIC DNA]</scope>
    <source>
        <strain evidence="4 5">CCM 8828</strain>
    </source>
</reference>
<proteinExistence type="predicted"/>
<evidence type="ECO:0000313" key="5">
    <source>
        <dbReference type="Proteomes" id="UP000298340"/>
    </source>
</evidence>
<feature type="domain" description="Response regulatory" evidence="3">
    <location>
        <begin position="1"/>
        <end position="96"/>
    </location>
</feature>
<comment type="caution">
    <text evidence="4">The sequence shown here is derived from an EMBL/GenBank/DDBJ whole genome shotgun (WGS) entry which is preliminary data.</text>
</comment>
<dbReference type="InterPro" id="IPR001789">
    <property type="entry name" value="Sig_transdc_resp-reg_receiver"/>
</dbReference>
<dbReference type="PROSITE" id="PS50110">
    <property type="entry name" value="RESPONSE_REGULATORY"/>
    <property type="match status" value="1"/>
</dbReference>
<dbReference type="PANTHER" id="PTHR44591:SF3">
    <property type="entry name" value="RESPONSE REGULATORY DOMAIN-CONTAINING PROTEIN"/>
    <property type="match status" value="1"/>
</dbReference>
<evidence type="ECO:0000256" key="1">
    <source>
        <dbReference type="ARBA" id="ARBA00022553"/>
    </source>
</evidence>
<dbReference type="CDD" id="cd00156">
    <property type="entry name" value="REC"/>
    <property type="match status" value="1"/>
</dbReference>
<protein>
    <submittedName>
        <fullName evidence="4">Response regulator</fullName>
    </submittedName>
</protein>
<sequence length="96" mass="10574">DDISFCKLLEKFLIKKEYEVIIAFSAAEARLAIKNQSFDLILTDLRLPDSDGIGLMAEFKASNPETPVILMTGYSDVNTAVKAIKNGAADYISKPF</sequence>
<feature type="modified residue" description="4-aspartylphosphate" evidence="2">
    <location>
        <position position="44"/>
    </location>
</feature>
<dbReference type="InterPro" id="IPR050595">
    <property type="entry name" value="Bact_response_regulator"/>
</dbReference>
<dbReference type="InterPro" id="IPR011006">
    <property type="entry name" value="CheY-like_superfamily"/>
</dbReference>
<feature type="non-terminal residue" evidence="4">
    <location>
        <position position="96"/>
    </location>
</feature>
<feature type="non-terminal residue" evidence="4">
    <location>
        <position position="1"/>
    </location>
</feature>
<dbReference type="Gene3D" id="3.40.50.2300">
    <property type="match status" value="1"/>
</dbReference>
<keyword evidence="1 2" id="KW-0597">Phosphoprotein</keyword>
<dbReference type="GO" id="GO:0000160">
    <property type="term" value="P:phosphorelay signal transduction system"/>
    <property type="evidence" value="ECO:0007669"/>
    <property type="project" value="InterPro"/>
</dbReference>
<dbReference type="EMBL" id="QWDN01001346">
    <property type="protein sequence ID" value="TEB40406.1"/>
    <property type="molecule type" value="Genomic_DNA"/>
</dbReference>
<evidence type="ECO:0000256" key="2">
    <source>
        <dbReference type="PROSITE-ProRule" id="PRU00169"/>
    </source>
</evidence>
<dbReference type="RefSeq" id="WP_134092636.1">
    <property type="nucleotide sequence ID" value="NZ_QWDN01001346.1"/>
</dbReference>
<dbReference type="Pfam" id="PF00072">
    <property type="entry name" value="Response_reg"/>
    <property type="match status" value="1"/>
</dbReference>
<gene>
    <name evidence="4" type="ORF">D0809_30765</name>
</gene>
<name>A0A4Y7U1W7_9FLAO</name>
<dbReference type="PANTHER" id="PTHR44591">
    <property type="entry name" value="STRESS RESPONSE REGULATOR PROTEIN 1"/>
    <property type="match status" value="1"/>
</dbReference>